<keyword evidence="3" id="KW-0731">Sigma factor</keyword>
<dbReference type="InterPro" id="IPR014284">
    <property type="entry name" value="RNA_pol_sigma-70_dom"/>
</dbReference>
<dbReference type="Proteomes" id="UP000464597">
    <property type="component" value="Chromosome"/>
</dbReference>
<feature type="domain" description="RNA polymerase sigma-70 region 2" evidence="6">
    <location>
        <begin position="58"/>
        <end position="124"/>
    </location>
</feature>
<dbReference type="Gene3D" id="1.10.10.10">
    <property type="entry name" value="Winged helix-like DNA-binding domain superfamily/Winged helix DNA-binding domain"/>
    <property type="match status" value="1"/>
</dbReference>
<evidence type="ECO:0000256" key="4">
    <source>
        <dbReference type="ARBA" id="ARBA00023125"/>
    </source>
</evidence>
<evidence type="ECO:0000256" key="2">
    <source>
        <dbReference type="ARBA" id="ARBA00023015"/>
    </source>
</evidence>
<keyword evidence="9" id="KW-1185">Reference proteome</keyword>
<dbReference type="Pfam" id="PF04542">
    <property type="entry name" value="Sigma70_r2"/>
    <property type="match status" value="1"/>
</dbReference>
<dbReference type="NCBIfam" id="TIGR02937">
    <property type="entry name" value="sigma70-ECF"/>
    <property type="match status" value="1"/>
</dbReference>
<protein>
    <submittedName>
        <fullName evidence="8">Sigma-70 family RNA polymerase sigma factor</fullName>
    </submittedName>
</protein>
<evidence type="ECO:0000313" key="9">
    <source>
        <dbReference type="Proteomes" id="UP000464597"/>
    </source>
</evidence>
<dbReference type="EMBL" id="CP047180">
    <property type="protein sequence ID" value="QHC62962.1"/>
    <property type="molecule type" value="Genomic_DNA"/>
</dbReference>
<dbReference type="SUPFAM" id="SSF88946">
    <property type="entry name" value="Sigma2 domain of RNA polymerase sigma factors"/>
    <property type="match status" value="1"/>
</dbReference>
<reference evidence="9" key="1">
    <citation type="submission" date="2019-12" db="EMBL/GenBank/DDBJ databases">
        <title>Complete and draft genome sequences of new strains and members of some known species of the genus Rathayibacter isolated from plants.</title>
        <authorList>
            <person name="Tarlachkov S.V."/>
            <person name="Starodumova I.P."/>
            <person name="Dorofeeva L.V."/>
            <person name="Prisyazhnaya N.V."/>
            <person name="Leyn S."/>
            <person name="Zlamal J."/>
            <person name="Elan M."/>
            <person name="Osterman A.L."/>
            <person name="Nadler S."/>
            <person name="Subbotin S.A."/>
            <person name="Evtushenko L.I."/>
        </authorList>
    </citation>
    <scope>NUCLEOTIDE SEQUENCE [LARGE SCALE GENOMIC DNA]</scope>
    <source>
        <strain evidence="9">VKM Ac-2802</strain>
    </source>
</reference>
<proteinExistence type="inferred from homology"/>
<dbReference type="SUPFAM" id="SSF88659">
    <property type="entry name" value="Sigma3 and sigma4 domains of RNA polymerase sigma factors"/>
    <property type="match status" value="1"/>
</dbReference>
<dbReference type="InterPro" id="IPR007627">
    <property type="entry name" value="RNA_pol_sigma70_r2"/>
</dbReference>
<comment type="similarity">
    <text evidence="1">Belongs to the sigma-70 factor family. ECF subfamily.</text>
</comment>
<evidence type="ECO:0000259" key="7">
    <source>
        <dbReference type="Pfam" id="PF08281"/>
    </source>
</evidence>
<feature type="domain" description="RNA polymerase sigma factor 70 region 4 type 2" evidence="7">
    <location>
        <begin position="157"/>
        <end position="204"/>
    </location>
</feature>
<evidence type="ECO:0000313" key="8">
    <source>
        <dbReference type="EMBL" id="QHC62962.1"/>
    </source>
</evidence>
<dbReference type="RefSeq" id="WP_159422874.1">
    <property type="nucleotide sequence ID" value="NZ_CP047180.1"/>
</dbReference>
<dbReference type="InterPro" id="IPR039425">
    <property type="entry name" value="RNA_pol_sigma-70-like"/>
</dbReference>
<name>A0ABX6GZK6_9MICO</name>
<dbReference type="PANTHER" id="PTHR43133">
    <property type="entry name" value="RNA POLYMERASE ECF-TYPE SIGMA FACTO"/>
    <property type="match status" value="1"/>
</dbReference>
<dbReference type="Gene3D" id="1.10.1740.10">
    <property type="match status" value="1"/>
</dbReference>
<dbReference type="InterPro" id="IPR013324">
    <property type="entry name" value="RNA_pol_sigma_r3/r4-like"/>
</dbReference>
<organism evidence="8 9">
    <name type="scientific">Rathayibacter festucae</name>
    <dbReference type="NCBI Taxonomy" id="110937"/>
    <lineage>
        <taxon>Bacteria</taxon>
        <taxon>Bacillati</taxon>
        <taxon>Actinomycetota</taxon>
        <taxon>Actinomycetes</taxon>
        <taxon>Micrococcales</taxon>
        <taxon>Microbacteriaceae</taxon>
        <taxon>Rathayibacter</taxon>
    </lineage>
</organism>
<dbReference type="InterPro" id="IPR013249">
    <property type="entry name" value="RNA_pol_sigma70_r4_t2"/>
</dbReference>
<evidence type="ECO:0000256" key="3">
    <source>
        <dbReference type="ARBA" id="ARBA00023082"/>
    </source>
</evidence>
<dbReference type="PANTHER" id="PTHR43133:SF8">
    <property type="entry name" value="RNA POLYMERASE SIGMA FACTOR HI_1459-RELATED"/>
    <property type="match status" value="1"/>
</dbReference>
<evidence type="ECO:0000259" key="6">
    <source>
        <dbReference type="Pfam" id="PF04542"/>
    </source>
</evidence>
<sequence length="214" mass="23774">MTGARMLATATATATAPTAAARRSRTVLAPALPLLPPDSDRMLVIRSASGDDRAFAEIVRRHTSLLRATALRILRASSEADDVVQETFLAAWTHMDSVIDGETIVGWLLTTVRRRCYDRLRSSDHQNHAELEQDVPESLDHCPTAVSERAALVAEARAVLGRMPELQRRCWELRQLQQRSYDDIGVELGVSATVVRGQLSRARLLMEATLAHWR</sequence>
<dbReference type="Pfam" id="PF08281">
    <property type="entry name" value="Sigma70_r4_2"/>
    <property type="match status" value="1"/>
</dbReference>
<gene>
    <name evidence="8" type="ORF">GSU69_09890</name>
</gene>
<accession>A0ABX6GZK6</accession>
<keyword evidence="5" id="KW-0804">Transcription</keyword>
<dbReference type="InterPro" id="IPR013325">
    <property type="entry name" value="RNA_pol_sigma_r2"/>
</dbReference>
<keyword evidence="2" id="KW-0805">Transcription regulation</keyword>
<evidence type="ECO:0000256" key="5">
    <source>
        <dbReference type="ARBA" id="ARBA00023163"/>
    </source>
</evidence>
<evidence type="ECO:0000256" key="1">
    <source>
        <dbReference type="ARBA" id="ARBA00010641"/>
    </source>
</evidence>
<dbReference type="InterPro" id="IPR036388">
    <property type="entry name" value="WH-like_DNA-bd_sf"/>
</dbReference>
<keyword evidence="4" id="KW-0238">DNA-binding</keyword>